<gene>
    <name evidence="6" type="ORF">BCR39DRAFT_549133</name>
</gene>
<dbReference type="OrthoDB" id="2016913at2759"/>
<dbReference type="Pfam" id="PF18806">
    <property type="entry name" value="Importin_rep_3"/>
    <property type="match status" value="1"/>
</dbReference>
<protein>
    <submittedName>
        <fullName evidence="6">Armadillo-type protein</fullName>
    </submittedName>
</protein>
<dbReference type="InterPro" id="IPR040520">
    <property type="entry name" value="Importin_rep_3"/>
</dbReference>
<dbReference type="Proteomes" id="UP000193986">
    <property type="component" value="Unassembled WGS sequence"/>
</dbReference>
<evidence type="ECO:0000256" key="1">
    <source>
        <dbReference type="ARBA" id="ARBA00004123"/>
    </source>
</evidence>
<evidence type="ECO:0000313" key="7">
    <source>
        <dbReference type="Proteomes" id="UP000193986"/>
    </source>
</evidence>
<dbReference type="Pfam" id="PF24140">
    <property type="entry name" value="TPR_TNPO3_IPO13_3rd"/>
    <property type="match status" value="1"/>
</dbReference>
<dbReference type="Gene3D" id="1.25.10.10">
    <property type="entry name" value="Leucine-rich Repeat Variant"/>
    <property type="match status" value="1"/>
</dbReference>
<dbReference type="InParanoid" id="A0A1Y2ALU6"/>
<dbReference type="EMBL" id="MCFC01000078">
    <property type="protein sequence ID" value="ORY23548.1"/>
    <property type="molecule type" value="Genomic_DNA"/>
</dbReference>
<accession>A0A1Y2ALU6</accession>
<dbReference type="GO" id="GO:0005634">
    <property type="term" value="C:nucleus"/>
    <property type="evidence" value="ECO:0007669"/>
    <property type="project" value="UniProtKB-SubCell"/>
</dbReference>
<comment type="subcellular location">
    <subcellularLocation>
        <location evidence="1">Nucleus</location>
    </subcellularLocation>
</comment>
<keyword evidence="7" id="KW-1185">Reference proteome</keyword>
<dbReference type="SUPFAM" id="SSF48371">
    <property type="entry name" value="ARM repeat"/>
    <property type="match status" value="1"/>
</dbReference>
<proteinExistence type="inferred from homology"/>
<dbReference type="PANTHER" id="PTHR12363:SF33">
    <property type="entry name" value="IMPORTIN-13"/>
    <property type="match status" value="1"/>
</dbReference>
<dbReference type="InterPro" id="IPR011989">
    <property type="entry name" value="ARM-like"/>
</dbReference>
<sequence length="1044" mass="112774">MDVLQDVGLGNLAFPVLSSEDLERVSNTILQLFDPSTSSDPDLAKRLQADLLAVQGRQEAWGLIGGLASHSDPNVRFFAAHTAQVKISRDWESLPREMHPALLQLLLHLLSDAVNPANPLSLQPGNGIVVRKIFGSLASLLLRLPFHLFPSPLTTVLSTISSSSAFGMHLPPSAPGTGFNTPTFDVPGLDAAVRIRGRLWGLEWCGICVEEIARAGISEQKRNALRRHLQEDIPAVLSVISRSMDPPPGDPGERAKEADAACKCAESWVTYGLGGDDLAALLPSLYSLLPLPSACSTIEEILSESVFKFGKGAKLLTEPLVAWIIGPPGQQVVGDATGEPSDEIIALTKLISTLVEHSSAWIVDRIQEEDVQRLLRVVLRLTGWEGVGSVEETVSELTLPIYPLLQEALMDSEIFQAPHETSPAWAVAKSFFSELVNTTKSKVRWPGDELDKEEREAFETWRRDAGEVIVGAYYVLREEMLRSLTEGAVASVQAGSTWQDIEACLHCIRYSSEAVPLGEDKSLPILFGDQVLGQLAHRPLSGRGEERLRLTVVCMIQAYEEWFKFHSDHLLPVLSYLVPSLTSTPAISRTSADALKALCDICRGKLVQHIGAFSELHGKIGDLGPEEQTKVIEAITSVIQALSPGDAIGPVESILGPILDRLGSAIAAAQLDPVSTAPLLVQTMSALTASFKGLSPAEDDIFDLTSEDDITATEEAIRSARCDQRMVVLRSRMEESIRGAVGTWNGDGEVADAISSLVKNATLASSETLIALSPLPLLSLICTACERSPSALWMSLASTLILRVNSPPSALTKKKDKTPQEVAQYEAEERERWEIVADAAGRLVAIAGPMLSGPSGMRDNPDVVEAWFKFCSAMASRFPGVLLRLPAQLVEGYMSLGVMGLAAQERFSLKTATDFFIALLASTRFPSPLEHGADALLGHFGPQILRAILLSAGSEGPRSVIPNLAELLASFVKRVPGEEMASWLTAILSEPEFPDPRATTEAKSNLKSAVLKSRTTKKMREALHEFALVARGLDNTTYGNATAI</sequence>
<comment type="caution">
    <text evidence="6">The sequence shown here is derived from an EMBL/GenBank/DDBJ whole genome shotgun (WGS) entry which is preliminary data.</text>
</comment>
<dbReference type="InterPro" id="IPR051345">
    <property type="entry name" value="Importin_beta-like_NTR"/>
</dbReference>
<dbReference type="InterPro" id="IPR016024">
    <property type="entry name" value="ARM-type_fold"/>
</dbReference>
<evidence type="ECO:0000313" key="6">
    <source>
        <dbReference type="EMBL" id="ORY23548.1"/>
    </source>
</evidence>
<dbReference type="GO" id="GO:0006606">
    <property type="term" value="P:protein import into nucleus"/>
    <property type="evidence" value="ECO:0007669"/>
    <property type="project" value="TreeGrafter"/>
</dbReference>
<evidence type="ECO:0000256" key="2">
    <source>
        <dbReference type="ARBA" id="ARBA00007991"/>
    </source>
</evidence>
<comment type="similarity">
    <text evidence="2">Belongs to the importin beta family.</text>
</comment>
<evidence type="ECO:0000256" key="3">
    <source>
        <dbReference type="ARBA" id="ARBA00022448"/>
    </source>
</evidence>
<dbReference type="FunCoup" id="A0A1Y2ALU6">
    <property type="interactions" value="183"/>
</dbReference>
<dbReference type="AlphaFoldDB" id="A0A1Y2ALU6"/>
<name>A0A1Y2ALU6_9TREE</name>
<evidence type="ECO:0000256" key="4">
    <source>
        <dbReference type="ARBA" id="ARBA00022927"/>
    </source>
</evidence>
<organism evidence="6 7">
    <name type="scientific">Naematelia encephala</name>
    <dbReference type="NCBI Taxonomy" id="71784"/>
    <lineage>
        <taxon>Eukaryota</taxon>
        <taxon>Fungi</taxon>
        <taxon>Dikarya</taxon>
        <taxon>Basidiomycota</taxon>
        <taxon>Agaricomycotina</taxon>
        <taxon>Tremellomycetes</taxon>
        <taxon>Tremellales</taxon>
        <taxon>Naemateliaceae</taxon>
        <taxon>Naematelia</taxon>
    </lineage>
</organism>
<dbReference type="InterPro" id="IPR057942">
    <property type="entry name" value="TPR_TNPO3_IPO13_3rd"/>
</dbReference>
<dbReference type="GO" id="GO:0005737">
    <property type="term" value="C:cytoplasm"/>
    <property type="evidence" value="ECO:0007669"/>
    <property type="project" value="TreeGrafter"/>
</dbReference>
<keyword evidence="3" id="KW-0813">Transport</keyword>
<keyword evidence="4" id="KW-0653">Protein transport</keyword>
<keyword evidence="5" id="KW-0539">Nucleus</keyword>
<dbReference type="STRING" id="71784.A0A1Y2ALU6"/>
<reference evidence="6 7" key="1">
    <citation type="submission" date="2016-07" db="EMBL/GenBank/DDBJ databases">
        <title>Pervasive Adenine N6-methylation of Active Genes in Fungi.</title>
        <authorList>
            <consortium name="DOE Joint Genome Institute"/>
            <person name="Mondo S.J."/>
            <person name="Dannebaum R.O."/>
            <person name="Kuo R.C."/>
            <person name="Labutti K."/>
            <person name="Haridas S."/>
            <person name="Kuo A."/>
            <person name="Salamov A."/>
            <person name="Ahrendt S.R."/>
            <person name="Lipzen A."/>
            <person name="Sullivan W."/>
            <person name="Andreopoulos W.B."/>
            <person name="Clum A."/>
            <person name="Lindquist E."/>
            <person name="Daum C."/>
            <person name="Ramamoorthy G.K."/>
            <person name="Gryganskyi A."/>
            <person name="Culley D."/>
            <person name="Magnuson J.K."/>
            <person name="James T.Y."/>
            <person name="O'Malley M.A."/>
            <person name="Stajich J.E."/>
            <person name="Spatafora J.W."/>
            <person name="Visel A."/>
            <person name="Grigoriev I.V."/>
        </authorList>
    </citation>
    <scope>NUCLEOTIDE SEQUENCE [LARGE SCALE GENOMIC DNA]</scope>
    <source>
        <strain evidence="6 7">68-887.2</strain>
    </source>
</reference>
<evidence type="ECO:0000256" key="5">
    <source>
        <dbReference type="ARBA" id="ARBA00023242"/>
    </source>
</evidence>
<dbReference type="PANTHER" id="PTHR12363">
    <property type="entry name" value="TRANSPORTIN 3 AND IMPORTIN 13"/>
    <property type="match status" value="1"/>
</dbReference>